<keyword evidence="3 9" id="KW-0812">Transmembrane</keyword>
<keyword evidence="2 9" id="KW-0813">Transport</keyword>
<organism evidence="11 12">
    <name type="scientific">Torulaspora delbrueckii</name>
    <name type="common">Yeast</name>
    <name type="synonym">Candida colliculosa</name>
    <dbReference type="NCBI Taxonomy" id="4950"/>
    <lineage>
        <taxon>Eukaryota</taxon>
        <taxon>Fungi</taxon>
        <taxon>Dikarya</taxon>
        <taxon>Ascomycota</taxon>
        <taxon>Saccharomycotina</taxon>
        <taxon>Saccharomycetes</taxon>
        <taxon>Saccharomycetales</taxon>
        <taxon>Saccharomycetaceae</taxon>
        <taxon>Torulaspora</taxon>
    </lineage>
</organism>
<comment type="subunit">
    <text evidence="9">Component of the Golgi to ER traffic (GET) complex, which is composed of GET1, GET2 and GET3. Within the complex, GET1 and GET2 form a heterotetramer which is stabilized by phosphatidylinositol binding and which binds to the GET3 homodimer.</text>
</comment>
<dbReference type="RefSeq" id="XP_003682268.1">
    <property type="nucleotide sequence ID" value="XM_003682220.1"/>
</dbReference>
<dbReference type="Gene3D" id="1.10.287.660">
    <property type="entry name" value="Helix hairpin bin"/>
    <property type="match status" value="1"/>
</dbReference>
<dbReference type="GO" id="GO:0006890">
    <property type="term" value="P:retrograde vesicle-mediated transport, Golgi to endoplasmic reticulum"/>
    <property type="evidence" value="ECO:0007669"/>
    <property type="project" value="EnsemblFungi"/>
</dbReference>
<evidence type="ECO:0000256" key="2">
    <source>
        <dbReference type="ARBA" id="ARBA00022448"/>
    </source>
</evidence>
<dbReference type="GO" id="GO:0043529">
    <property type="term" value="C:GET complex"/>
    <property type="evidence" value="ECO:0007669"/>
    <property type="project" value="UniProtKB-UniRule"/>
</dbReference>
<comment type="caution">
    <text evidence="9">Lacks conserved residue(s) required for the propagation of feature annotation.</text>
</comment>
<comment type="subcellular location">
    <subcellularLocation>
        <location evidence="9">Endoplasmic reticulum membrane</location>
        <topology evidence="9">Multi-pass membrane protein</topology>
    </subcellularLocation>
    <subcellularLocation>
        <location evidence="9">Golgi apparatus membrane</location>
        <topology evidence="9">Multi-pass membrane protein</topology>
    </subcellularLocation>
</comment>
<dbReference type="Pfam" id="PF04420">
    <property type="entry name" value="CHD5"/>
    <property type="match status" value="1"/>
</dbReference>
<proteinExistence type="inferred from homology"/>
<dbReference type="STRING" id="1076872.G8ZWR3"/>
<dbReference type="PANTHER" id="PTHR42650:SF1">
    <property type="entry name" value="GUIDED ENTRY OF TAIL-ANCHORED PROTEINS FACTOR 1"/>
    <property type="match status" value="1"/>
</dbReference>
<evidence type="ECO:0000256" key="10">
    <source>
        <dbReference type="SAM" id="SignalP"/>
    </source>
</evidence>
<dbReference type="OrthoDB" id="69461at2759"/>
<keyword evidence="4 9" id="KW-0256">Endoplasmic reticulum</keyword>
<dbReference type="AlphaFoldDB" id="G8ZWR3"/>
<evidence type="ECO:0000256" key="9">
    <source>
        <dbReference type="HAMAP-Rule" id="MF_03113"/>
    </source>
</evidence>
<dbReference type="GO" id="GO:0071816">
    <property type="term" value="P:tail-anchored membrane protein insertion into ER membrane"/>
    <property type="evidence" value="ECO:0007669"/>
    <property type="project" value="EnsemblFungi"/>
</dbReference>
<dbReference type="KEGG" id="tdl:TDEL_0F02460"/>
<dbReference type="EMBL" id="HE616747">
    <property type="protein sequence ID" value="CCE93057.1"/>
    <property type="molecule type" value="Genomic_DNA"/>
</dbReference>
<dbReference type="GeneID" id="11501517"/>
<evidence type="ECO:0000256" key="7">
    <source>
        <dbReference type="ARBA" id="ARBA00023054"/>
    </source>
</evidence>
<dbReference type="GO" id="GO:0000423">
    <property type="term" value="P:mitophagy"/>
    <property type="evidence" value="ECO:0007669"/>
    <property type="project" value="EnsemblFungi"/>
</dbReference>
<comment type="function">
    <text evidence="9">Required for the post-translational delivery of tail-anchored (TA) proteins to the endoplasmic reticulum. Together with GET2, acts as a membrane receptor for soluble GET3, which recognizes and selectively binds the transmembrane domain of TA proteins in the cytosol. The GET complex cooperates with the HDEL receptor ERD2 to mediate the ATP-dependent retrieval of resident ER proteins that contain a C-terminal H-D-E-L retention signal from the Golgi to the ER.</text>
</comment>
<feature type="signal peptide" evidence="10">
    <location>
        <begin position="1"/>
        <end position="26"/>
    </location>
</feature>
<evidence type="ECO:0000256" key="6">
    <source>
        <dbReference type="ARBA" id="ARBA00022989"/>
    </source>
</evidence>
<evidence type="ECO:0000256" key="4">
    <source>
        <dbReference type="ARBA" id="ARBA00022824"/>
    </source>
</evidence>
<keyword evidence="12" id="KW-1185">Reference proteome</keyword>
<feature type="coiled-coil region" evidence="9">
    <location>
        <begin position="73"/>
        <end position="107"/>
    </location>
</feature>
<evidence type="ECO:0000256" key="3">
    <source>
        <dbReference type="ARBA" id="ARBA00022692"/>
    </source>
</evidence>
<dbReference type="GO" id="GO:0043495">
    <property type="term" value="F:protein-membrane adaptor activity"/>
    <property type="evidence" value="ECO:0007669"/>
    <property type="project" value="EnsemblFungi"/>
</dbReference>
<feature type="topological domain" description="Lumenal" evidence="9">
    <location>
        <begin position="1"/>
        <end position="4"/>
    </location>
</feature>
<dbReference type="InterPro" id="IPR028945">
    <property type="entry name" value="Get1"/>
</dbReference>
<dbReference type="GO" id="GO:0008320">
    <property type="term" value="F:protein transmembrane transporter activity"/>
    <property type="evidence" value="ECO:0007669"/>
    <property type="project" value="EnsemblFungi"/>
</dbReference>
<dbReference type="GO" id="GO:0005789">
    <property type="term" value="C:endoplasmic reticulum membrane"/>
    <property type="evidence" value="ECO:0007669"/>
    <property type="project" value="UniProtKB-SubCell"/>
</dbReference>
<keyword evidence="8 9" id="KW-0472">Membrane</keyword>
<dbReference type="GO" id="GO:0097051">
    <property type="term" value="P:establishment of protein localization to endoplasmic reticulum membrane"/>
    <property type="evidence" value="ECO:0007669"/>
    <property type="project" value="EnsemblFungi"/>
</dbReference>
<dbReference type="Proteomes" id="UP000005627">
    <property type="component" value="Chromosome 6"/>
</dbReference>
<sequence>MSSGNWVIYVSLLFVALNKLLQYTASYHDSWGSRLALPNVKAAGNKYREVLAEHQKLAASNRAVSAQDDYARWTKNNRKLTQMENELKRLKEQLAAATAQNKQMLGKLRLVSLTLPFLALKLWKGKHVVFYLPKSNVFPKVISGVWSQGWLYLALAPLKLVTGKSVVTASTAEVGVSLGIWLWALQRVIDTLEFLLKQLLLTPAMARPSVGEKHEITSDKVALD</sequence>
<dbReference type="InterPro" id="IPR029012">
    <property type="entry name" value="Helix_hairpin_bin_sf"/>
</dbReference>
<feature type="chain" id="PRO_5003519717" description="Golgi to ER traffic protein 1" evidence="10">
    <location>
        <begin position="27"/>
        <end position="224"/>
    </location>
</feature>
<dbReference type="InParanoid" id="G8ZWR3"/>
<comment type="similarity">
    <text evidence="1 9">Belongs to the WRB/GET1 family.</text>
</comment>
<evidence type="ECO:0000256" key="1">
    <source>
        <dbReference type="ARBA" id="ARBA00010799"/>
    </source>
</evidence>
<dbReference type="InterPro" id="IPR027538">
    <property type="entry name" value="Get1_fungi"/>
</dbReference>
<dbReference type="eggNOG" id="KOG4253">
    <property type="taxonomic scope" value="Eukaryota"/>
</dbReference>
<accession>G8ZWR3</accession>
<evidence type="ECO:0000256" key="8">
    <source>
        <dbReference type="ARBA" id="ARBA00023136"/>
    </source>
</evidence>
<dbReference type="PANTHER" id="PTHR42650">
    <property type="entry name" value="TAIL-ANCHORED PROTEIN INSERTION RECEPTOR WRB"/>
    <property type="match status" value="1"/>
</dbReference>
<evidence type="ECO:0000313" key="12">
    <source>
        <dbReference type="Proteomes" id="UP000005627"/>
    </source>
</evidence>
<protein>
    <recommendedName>
        <fullName evidence="9">Golgi to ER traffic protein 1</fullName>
    </recommendedName>
    <alternativeName>
        <fullName evidence="9">Guided entry of tail-anchored proteins 1</fullName>
    </alternativeName>
</protein>
<feature type="topological domain" description="Cytoplasmic" evidence="9">
    <location>
        <begin position="193"/>
        <end position="224"/>
    </location>
</feature>
<gene>
    <name evidence="11" type="primary">TDEL0F02460</name>
    <name evidence="9" type="synonym">GET1</name>
    <name evidence="11" type="ORF">TDEL_0F02460</name>
</gene>
<keyword evidence="7 9" id="KW-0175">Coiled coil</keyword>
<dbReference type="GO" id="GO:0032977">
    <property type="term" value="F:membrane insertase activity"/>
    <property type="evidence" value="ECO:0007669"/>
    <property type="project" value="EnsemblFungi"/>
</dbReference>
<dbReference type="FunCoup" id="G8ZWR3">
    <property type="interactions" value="47"/>
</dbReference>
<reference evidence="11 12" key="1">
    <citation type="journal article" date="2011" name="Proc. Natl. Acad. Sci. U.S.A.">
        <title>Evolutionary erosion of yeast sex chromosomes by mating-type switching accidents.</title>
        <authorList>
            <person name="Gordon J.L."/>
            <person name="Armisen D."/>
            <person name="Proux-Wera E."/>
            <person name="Oheigeartaigh S.S."/>
            <person name="Byrne K.P."/>
            <person name="Wolfe K.H."/>
        </authorList>
    </citation>
    <scope>NUCLEOTIDE SEQUENCE [LARGE SCALE GENOMIC DNA]</scope>
    <source>
        <strain evidence="12">ATCC 10662 / CBS 1146 / NBRC 0425 / NCYC 2629 / NRRL Y-866</strain>
    </source>
</reference>
<dbReference type="HOGENOM" id="CLU_089418_2_1_1"/>
<dbReference type="HAMAP" id="MF_03113">
    <property type="entry name" value="Get1"/>
    <property type="match status" value="1"/>
</dbReference>
<evidence type="ECO:0000313" key="11">
    <source>
        <dbReference type="EMBL" id="CCE93057.1"/>
    </source>
</evidence>
<name>G8ZWR3_TORDE</name>
<dbReference type="GO" id="GO:0000139">
    <property type="term" value="C:Golgi membrane"/>
    <property type="evidence" value="ECO:0007669"/>
    <property type="project" value="UniProtKB-SubCell"/>
</dbReference>
<evidence type="ECO:0000256" key="5">
    <source>
        <dbReference type="ARBA" id="ARBA00022892"/>
    </source>
</evidence>
<keyword evidence="9" id="KW-0333">Golgi apparatus</keyword>
<keyword evidence="5 9" id="KW-0931">ER-Golgi transport</keyword>
<keyword evidence="6 9" id="KW-1133">Transmembrane helix</keyword>
<keyword evidence="10" id="KW-0732">Signal</keyword>